<gene>
    <name evidence="2" type="ORF">BN2614_LOCUS1</name>
</gene>
<organism evidence="2 3">
    <name type="scientific">Gulo gulo</name>
    <name type="common">Wolverine</name>
    <name type="synonym">Gluton</name>
    <dbReference type="NCBI Taxonomy" id="48420"/>
    <lineage>
        <taxon>Eukaryota</taxon>
        <taxon>Metazoa</taxon>
        <taxon>Chordata</taxon>
        <taxon>Craniata</taxon>
        <taxon>Vertebrata</taxon>
        <taxon>Euteleostomi</taxon>
        <taxon>Mammalia</taxon>
        <taxon>Eutheria</taxon>
        <taxon>Laurasiatheria</taxon>
        <taxon>Carnivora</taxon>
        <taxon>Caniformia</taxon>
        <taxon>Musteloidea</taxon>
        <taxon>Mustelidae</taxon>
        <taxon>Guloninae</taxon>
        <taxon>Gulo</taxon>
    </lineage>
</organism>
<name>A0A9X9LLP6_GULGU</name>
<evidence type="ECO:0000313" key="2">
    <source>
        <dbReference type="EMBL" id="VCW76165.1"/>
    </source>
</evidence>
<feature type="compositionally biased region" description="Polar residues" evidence="1">
    <location>
        <begin position="60"/>
        <end position="84"/>
    </location>
</feature>
<dbReference type="AlphaFoldDB" id="A0A9X9LLP6"/>
<feature type="compositionally biased region" description="Polar residues" evidence="1">
    <location>
        <begin position="100"/>
        <end position="112"/>
    </location>
</feature>
<keyword evidence="3" id="KW-1185">Reference proteome</keyword>
<feature type="non-terminal residue" evidence="2">
    <location>
        <position position="121"/>
    </location>
</feature>
<dbReference type="Proteomes" id="UP000269945">
    <property type="component" value="Unassembled WGS sequence"/>
</dbReference>
<accession>A0A9X9LLP6</accession>
<reference evidence="2 3" key="1">
    <citation type="submission" date="2018-10" db="EMBL/GenBank/DDBJ databases">
        <authorList>
            <person name="Ekblom R."/>
            <person name="Jareborg N."/>
        </authorList>
    </citation>
    <scope>NUCLEOTIDE SEQUENCE [LARGE SCALE GENOMIC DNA]</scope>
    <source>
        <tissue evidence="2">Muscle</tissue>
    </source>
</reference>
<feature type="region of interest" description="Disordered" evidence="1">
    <location>
        <begin position="54"/>
        <end position="121"/>
    </location>
</feature>
<comment type="caution">
    <text evidence="2">The sequence shown here is derived from an EMBL/GenBank/DDBJ whole genome shotgun (WGS) entry which is preliminary data.</text>
</comment>
<sequence length="121" mass="12658">LFLLEGAAAAAAGPGSPSLLGDTLLGFTHYTSGRSSSTSEEALPCRPCSVLTPQCPHPTSGRSRVTSGFSPNLSPQLQTPNPASVSLGLQKLHELPMSKLNPTLDVTSTTQRSRSHPSLHR</sequence>
<dbReference type="EMBL" id="CYRY02006967">
    <property type="protein sequence ID" value="VCW76165.1"/>
    <property type="molecule type" value="Genomic_DNA"/>
</dbReference>
<proteinExistence type="predicted"/>
<evidence type="ECO:0000313" key="3">
    <source>
        <dbReference type="Proteomes" id="UP000269945"/>
    </source>
</evidence>
<protein>
    <submittedName>
        <fullName evidence="2">Uncharacterized protein</fullName>
    </submittedName>
</protein>
<evidence type="ECO:0000256" key="1">
    <source>
        <dbReference type="SAM" id="MobiDB-lite"/>
    </source>
</evidence>